<keyword evidence="2" id="KW-0812">Transmembrane</keyword>
<sequence>MTTIIIIVVVALVFFVTVCVVTFMVWKRETEIRTDSIRAIESNLEKLGDKLAGDAGSLGSVPENSGFERDALREYDGNSRSYQNARRRARSIDPFAWTRADEEDSPIKTDTGDTADGGGSFIHSEDEKKEEAVAASAEVYMPDIEEAEEDTVPNDPGAAAESVETEMQDEAERYDSGQDDADYISQIDDFEIEMPEIPIESEEDETESSHGEDQLQGALDEMITPELQNYSSYHEQEGRRSHAHDVGRSGKKYTSEELDMLIKE</sequence>
<name>A0A9D1HCT1_9FIRM</name>
<reference evidence="3" key="1">
    <citation type="submission" date="2020-10" db="EMBL/GenBank/DDBJ databases">
        <authorList>
            <person name="Gilroy R."/>
        </authorList>
    </citation>
    <scope>NUCLEOTIDE SEQUENCE</scope>
    <source>
        <strain evidence="3">CHK176-22527</strain>
    </source>
</reference>
<dbReference type="Proteomes" id="UP000824159">
    <property type="component" value="Unassembled WGS sequence"/>
</dbReference>
<gene>
    <name evidence="3" type="ORF">IAD12_05330</name>
</gene>
<keyword evidence="2" id="KW-1133">Transmembrane helix</keyword>
<evidence type="ECO:0000313" key="3">
    <source>
        <dbReference type="EMBL" id="HIT99656.1"/>
    </source>
</evidence>
<dbReference type="EMBL" id="DVLX01000066">
    <property type="protein sequence ID" value="HIT99656.1"/>
    <property type="molecule type" value="Genomic_DNA"/>
</dbReference>
<accession>A0A9D1HCT1</accession>
<dbReference type="AlphaFoldDB" id="A0A9D1HCT1"/>
<feature type="region of interest" description="Disordered" evidence="1">
    <location>
        <begin position="97"/>
        <end position="129"/>
    </location>
</feature>
<feature type="compositionally biased region" description="Acidic residues" evidence="1">
    <location>
        <begin position="177"/>
        <end position="206"/>
    </location>
</feature>
<protein>
    <submittedName>
        <fullName evidence="3">Uncharacterized protein</fullName>
    </submittedName>
</protein>
<feature type="region of interest" description="Disordered" evidence="1">
    <location>
        <begin position="145"/>
        <end position="264"/>
    </location>
</feature>
<feature type="transmembrane region" description="Helical" evidence="2">
    <location>
        <begin position="6"/>
        <end position="26"/>
    </location>
</feature>
<evidence type="ECO:0000313" key="4">
    <source>
        <dbReference type="Proteomes" id="UP000824159"/>
    </source>
</evidence>
<reference evidence="3" key="2">
    <citation type="journal article" date="2021" name="PeerJ">
        <title>Extensive microbial diversity within the chicken gut microbiome revealed by metagenomics and culture.</title>
        <authorList>
            <person name="Gilroy R."/>
            <person name="Ravi A."/>
            <person name="Getino M."/>
            <person name="Pursley I."/>
            <person name="Horton D.L."/>
            <person name="Alikhan N.F."/>
            <person name="Baker D."/>
            <person name="Gharbi K."/>
            <person name="Hall N."/>
            <person name="Watson M."/>
            <person name="Adriaenssens E.M."/>
            <person name="Foster-Nyarko E."/>
            <person name="Jarju S."/>
            <person name="Secka A."/>
            <person name="Antonio M."/>
            <person name="Oren A."/>
            <person name="Chaudhuri R.R."/>
            <person name="La Ragione R."/>
            <person name="Hildebrand F."/>
            <person name="Pallen M.J."/>
        </authorList>
    </citation>
    <scope>NUCLEOTIDE SEQUENCE</scope>
    <source>
        <strain evidence="3">CHK176-22527</strain>
    </source>
</reference>
<proteinExistence type="predicted"/>
<feature type="compositionally biased region" description="Basic and acidic residues" evidence="1">
    <location>
        <begin position="234"/>
        <end position="248"/>
    </location>
</feature>
<organism evidence="3 4">
    <name type="scientific">Candidatus Allocopromorpha excrementavium</name>
    <dbReference type="NCBI Taxonomy" id="2840741"/>
    <lineage>
        <taxon>Bacteria</taxon>
        <taxon>Bacillati</taxon>
        <taxon>Bacillota</taxon>
        <taxon>Clostridia</taxon>
        <taxon>Eubacteriales</taxon>
        <taxon>Eubacteriaceae</taxon>
        <taxon>Eubacteriaceae incertae sedis</taxon>
        <taxon>Candidatus Allocopromorpha</taxon>
    </lineage>
</organism>
<keyword evidence="2" id="KW-0472">Membrane</keyword>
<evidence type="ECO:0000256" key="1">
    <source>
        <dbReference type="SAM" id="MobiDB-lite"/>
    </source>
</evidence>
<comment type="caution">
    <text evidence="3">The sequence shown here is derived from an EMBL/GenBank/DDBJ whole genome shotgun (WGS) entry which is preliminary data.</text>
</comment>
<evidence type="ECO:0000256" key="2">
    <source>
        <dbReference type="SAM" id="Phobius"/>
    </source>
</evidence>